<evidence type="ECO:0000313" key="2">
    <source>
        <dbReference type="Proteomes" id="UP001055580"/>
    </source>
</evidence>
<sequence>MAMAWQDAGNMVVADLCARIDTMDRRCDRLKPGEIADELEAIRRIASRHGIGPAVTVVHALDSALARGERGPLVHGWLAILRDAVGCGVSDAGTCETFAAACTVRLNG</sequence>
<dbReference type="EMBL" id="CP098401">
    <property type="protein sequence ID" value="URW75798.1"/>
    <property type="molecule type" value="Genomic_DNA"/>
</dbReference>
<reference evidence="1" key="1">
    <citation type="submission" date="2022-05" db="EMBL/GenBank/DDBJ databases">
        <title>Sphingomonas sp. strain RMG20 Genome sequencing and assembly.</title>
        <authorList>
            <person name="Kim I."/>
        </authorList>
    </citation>
    <scope>NUCLEOTIDE SEQUENCE</scope>
    <source>
        <strain evidence="1">RMG20</strain>
    </source>
</reference>
<evidence type="ECO:0000313" key="1">
    <source>
        <dbReference type="EMBL" id="URW75798.1"/>
    </source>
</evidence>
<dbReference type="Proteomes" id="UP001055580">
    <property type="component" value="Chromosome"/>
</dbReference>
<evidence type="ECO:0008006" key="3">
    <source>
        <dbReference type="Google" id="ProtNLM"/>
    </source>
</evidence>
<accession>A0ABY4TTY9</accession>
<organism evidence="1 2">
    <name type="scientific">Sphingomonas donggukensis</name>
    <dbReference type="NCBI Taxonomy" id="2949093"/>
    <lineage>
        <taxon>Bacteria</taxon>
        <taxon>Pseudomonadati</taxon>
        <taxon>Pseudomonadota</taxon>
        <taxon>Alphaproteobacteria</taxon>
        <taxon>Sphingomonadales</taxon>
        <taxon>Sphingomonadaceae</taxon>
        <taxon>Sphingomonas</taxon>
    </lineage>
</organism>
<keyword evidence="2" id="KW-1185">Reference proteome</keyword>
<name>A0ABY4TTY9_9SPHN</name>
<dbReference type="RefSeq" id="WP_250752362.1">
    <property type="nucleotide sequence ID" value="NZ_CP098401.1"/>
</dbReference>
<proteinExistence type="predicted"/>
<protein>
    <recommendedName>
        <fullName evidence="3">Ketopantoate reductase C-terminal domain-containing protein</fullName>
    </recommendedName>
</protein>
<gene>
    <name evidence="1" type="ORF">M9980_00740</name>
</gene>